<dbReference type="EMBL" id="BRXW01000424">
    <property type="protein sequence ID" value="GMH53266.1"/>
    <property type="molecule type" value="Genomic_DNA"/>
</dbReference>
<proteinExistence type="inferred from homology"/>
<comment type="similarity">
    <text evidence="1">Belongs to the sulfotransferase 1 family.</text>
</comment>
<reference evidence="5" key="1">
    <citation type="journal article" date="2023" name="Commun. Biol.">
        <title>Genome analysis of Parmales, the sister group of diatoms, reveals the evolutionary specialization of diatoms from phago-mixotrophs to photoautotrophs.</title>
        <authorList>
            <person name="Ban H."/>
            <person name="Sato S."/>
            <person name="Yoshikawa S."/>
            <person name="Yamada K."/>
            <person name="Nakamura Y."/>
            <person name="Ichinomiya M."/>
            <person name="Sato N."/>
            <person name="Blanc-Mathieu R."/>
            <person name="Endo H."/>
            <person name="Kuwata A."/>
            <person name="Ogata H."/>
        </authorList>
    </citation>
    <scope>NUCLEOTIDE SEQUENCE [LARGE SCALE GENOMIC DNA]</scope>
    <source>
        <strain evidence="5">NIES 3700</strain>
    </source>
</reference>
<dbReference type="SUPFAM" id="SSF52540">
    <property type="entry name" value="P-loop containing nucleoside triphosphate hydrolases"/>
    <property type="match status" value="1"/>
</dbReference>
<keyword evidence="5" id="KW-1185">Reference proteome</keyword>
<dbReference type="InterPro" id="IPR027417">
    <property type="entry name" value="P-loop_NTPase"/>
</dbReference>
<keyword evidence="2" id="KW-0808">Transferase</keyword>
<dbReference type="Gene3D" id="3.40.50.300">
    <property type="entry name" value="P-loop containing nucleotide triphosphate hydrolases"/>
    <property type="match status" value="1"/>
</dbReference>
<dbReference type="GO" id="GO:0008146">
    <property type="term" value="F:sulfotransferase activity"/>
    <property type="evidence" value="ECO:0007669"/>
    <property type="project" value="InterPro"/>
</dbReference>
<dbReference type="OrthoDB" id="205623at2759"/>
<sequence>MSQSKISILQSTPLRPSDIVIATHPKCGTTLMQQIILTLLASGDKNIVKEPMVLSKWAEMTVSNSNVSSLTDWIPDQSTQPSIETPRRVIKTHAPYHLRPWSSQSSAKVVVVSRNPGDACVSMWHHSLDIPAFRYTANFSHFWNFLYSKGKVEHGNFWLWHSGWYNYLQNGGDVLWVKFEDIKENPEREIRRIAEYCCIEVSDEVIWKTVKASSFKNTKKTADTINADKASKGIRFKKNHIRKGESGKWRKTFGEESDGFEMFHVGKCRELEMPLNLFPM</sequence>
<gene>
    <name evidence="4" type="ORF">TrLO_g12182</name>
</gene>
<feature type="domain" description="Sulfotransferase" evidence="3">
    <location>
        <begin position="16"/>
        <end position="257"/>
    </location>
</feature>
<dbReference type="AlphaFoldDB" id="A0A9W6ZJA9"/>
<name>A0A9W6ZJA9_9STRA</name>
<protein>
    <recommendedName>
        <fullName evidence="3">Sulfotransferase domain-containing protein</fullName>
    </recommendedName>
</protein>
<evidence type="ECO:0000259" key="3">
    <source>
        <dbReference type="Pfam" id="PF00685"/>
    </source>
</evidence>
<evidence type="ECO:0000313" key="5">
    <source>
        <dbReference type="Proteomes" id="UP001165122"/>
    </source>
</evidence>
<dbReference type="Pfam" id="PF00685">
    <property type="entry name" value="Sulfotransfer_1"/>
    <property type="match status" value="1"/>
</dbReference>
<evidence type="ECO:0000256" key="2">
    <source>
        <dbReference type="ARBA" id="ARBA00022679"/>
    </source>
</evidence>
<dbReference type="PANTHER" id="PTHR11783">
    <property type="entry name" value="SULFOTRANSFERASE SULT"/>
    <property type="match status" value="1"/>
</dbReference>
<dbReference type="Proteomes" id="UP001165122">
    <property type="component" value="Unassembled WGS sequence"/>
</dbReference>
<comment type="caution">
    <text evidence="4">The sequence shown here is derived from an EMBL/GenBank/DDBJ whole genome shotgun (WGS) entry which is preliminary data.</text>
</comment>
<accession>A0A9W6ZJA9</accession>
<evidence type="ECO:0000256" key="1">
    <source>
        <dbReference type="ARBA" id="ARBA00005771"/>
    </source>
</evidence>
<organism evidence="4 5">
    <name type="scientific">Triparma laevis f. longispina</name>
    <dbReference type="NCBI Taxonomy" id="1714387"/>
    <lineage>
        <taxon>Eukaryota</taxon>
        <taxon>Sar</taxon>
        <taxon>Stramenopiles</taxon>
        <taxon>Ochrophyta</taxon>
        <taxon>Bolidophyceae</taxon>
        <taxon>Parmales</taxon>
        <taxon>Triparmaceae</taxon>
        <taxon>Triparma</taxon>
    </lineage>
</organism>
<dbReference type="InterPro" id="IPR000863">
    <property type="entry name" value="Sulfotransferase_dom"/>
</dbReference>
<evidence type="ECO:0000313" key="4">
    <source>
        <dbReference type="EMBL" id="GMH53266.1"/>
    </source>
</evidence>